<dbReference type="PROSITE" id="PS50802">
    <property type="entry name" value="OTU"/>
    <property type="match status" value="1"/>
</dbReference>
<evidence type="ECO:0000256" key="2">
    <source>
        <dbReference type="SAM" id="MobiDB-lite"/>
    </source>
</evidence>
<protein>
    <submittedName>
        <fullName evidence="4">OTU domain-containing protein 6B</fullName>
    </submittedName>
</protein>
<dbReference type="PANTHER" id="PTHR12419">
    <property type="entry name" value="OTU DOMAIN CONTAINING PROTEIN"/>
    <property type="match status" value="1"/>
</dbReference>
<accession>C1C1D6</accession>
<proteinExistence type="evidence at transcript level"/>
<reference evidence="4" key="1">
    <citation type="submission" date="2009-03" db="EMBL/GenBank/DDBJ databases">
        <title>Caligus clemensi ESTs and full-length cDNAs.</title>
        <authorList>
            <person name="Yasuike M."/>
            <person name="von Schalburg K."/>
            <person name="Cooper G."/>
            <person name="Leong J."/>
            <person name="Jones S.R.M."/>
            <person name="Koop B.F."/>
        </authorList>
    </citation>
    <scope>NUCLEOTIDE SEQUENCE</scope>
    <source>
        <tissue evidence="4">Whole</tissue>
    </source>
</reference>
<dbReference type="InterPro" id="IPR050704">
    <property type="entry name" value="Peptidase_C85-like"/>
</dbReference>
<dbReference type="CDD" id="cd22761">
    <property type="entry name" value="OTU_OTUD6"/>
    <property type="match status" value="1"/>
</dbReference>
<dbReference type="InterPro" id="IPR003323">
    <property type="entry name" value="OTU_dom"/>
</dbReference>
<gene>
    <name evidence="4" type="primary">OTU6B</name>
</gene>
<feature type="compositionally biased region" description="Basic and acidic residues" evidence="2">
    <location>
        <begin position="61"/>
        <end position="70"/>
    </location>
</feature>
<feature type="domain" description="OTU" evidence="3">
    <location>
        <begin position="146"/>
        <end position="278"/>
    </location>
</feature>
<dbReference type="InterPro" id="IPR049772">
    <property type="entry name" value="OTU_OTUD6"/>
</dbReference>
<evidence type="ECO:0000256" key="1">
    <source>
        <dbReference type="ARBA" id="ARBA00022801"/>
    </source>
</evidence>
<sequence length="280" mass="32016">MSDSEECREENPLEVIKSRHRKEKKELQGQIQGLKKSSTKGDKKKRKEVLEEIASLEKNLELRHEKELKDVPQTSTKKAEDKSEEIGSSLPQAPHRLSKAQKRRNEKERKERDREIEIRLAGERNKFGVRQVEMDKLGSIMKERGLLLKEMPADGDCMFSAIADQVPGQTVKSLRGSAALRLRETADDILPFMSNKEGEPMSMEEFQDYCSRLESRSDVWGGQIELNALATVLKKQIEVIQAEGAIVTLGEEFGDRITLAYYRHMYGLGEHYNSVKKIVE</sequence>
<dbReference type="Gene3D" id="3.90.70.80">
    <property type="match status" value="1"/>
</dbReference>
<evidence type="ECO:0000313" key="4">
    <source>
        <dbReference type="EMBL" id="ACO15089.1"/>
    </source>
</evidence>
<dbReference type="Pfam" id="PF02338">
    <property type="entry name" value="OTU"/>
    <property type="match status" value="1"/>
</dbReference>
<dbReference type="EMBL" id="BT080665">
    <property type="protein sequence ID" value="ACO15089.1"/>
    <property type="molecule type" value="mRNA"/>
</dbReference>
<name>C1C1D6_CALCM</name>
<feature type="region of interest" description="Disordered" evidence="2">
    <location>
        <begin position="1"/>
        <end position="47"/>
    </location>
</feature>
<dbReference type="AlphaFoldDB" id="C1C1D6"/>
<dbReference type="GO" id="GO:0016579">
    <property type="term" value="P:protein deubiquitination"/>
    <property type="evidence" value="ECO:0007669"/>
    <property type="project" value="TreeGrafter"/>
</dbReference>
<dbReference type="PANTHER" id="PTHR12419:SF10">
    <property type="entry name" value="DEUBIQUITINASE OTUD6B"/>
    <property type="match status" value="1"/>
</dbReference>
<evidence type="ECO:0000259" key="3">
    <source>
        <dbReference type="PROSITE" id="PS50802"/>
    </source>
</evidence>
<feature type="region of interest" description="Disordered" evidence="2">
    <location>
        <begin position="61"/>
        <end position="112"/>
    </location>
</feature>
<dbReference type="InterPro" id="IPR038765">
    <property type="entry name" value="Papain-like_cys_pep_sf"/>
</dbReference>
<dbReference type="GO" id="GO:0004843">
    <property type="term" value="F:cysteine-type deubiquitinase activity"/>
    <property type="evidence" value="ECO:0007669"/>
    <property type="project" value="TreeGrafter"/>
</dbReference>
<feature type="compositionally biased region" description="Basic and acidic residues" evidence="2">
    <location>
        <begin position="103"/>
        <end position="112"/>
    </location>
</feature>
<dbReference type="SUPFAM" id="SSF54001">
    <property type="entry name" value="Cysteine proteinases"/>
    <property type="match status" value="1"/>
</dbReference>
<organism evidence="4">
    <name type="scientific">Caligus clemensi</name>
    <name type="common">Sea louse</name>
    <dbReference type="NCBI Taxonomy" id="344056"/>
    <lineage>
        <taxon>Eukaryota</taxon>
        <taxon>Metazoa</taxon>
        <taxon>Ecdysozoa</taxon>
        <taxon>Arthropoda</taxon>
        <taxon>Crustacea</taxon>
        <taxon>Multicrustacea</taxon>
        <taxon>Hexanauplia</taxon>
        <taxon>Copepoda</taxon>
        <taxon>Siphonostomatoida</taxon>
        <taxon>Caligidae</taxon>
        <taxon>Caligus</taxon>
    </lineage>
</organism>
<keyword evidence="1" id="KW-0378">Hydrolase</keyword>